<evidence type="ECO:0000256" key="2">
    <source>
        <dbReference type="PROSITE-ProRule" id="PRU00703"/>
    </source>
</evidence>
<dbReference type="RefSeq" id="WP_326831057.1">
    <property type="nucleotide sequence ID" value="NZ_VULR01000009.1"/>
</dbReference>
<comment type="caution">
    <text evidence="4">The sequence shown here is derived from an EMBL/GenBank/DDBJ whole genome shotgun (WGS) entry which is preliminary data.</text>
</comment>
<dbReference type="InterPro" id="IPR036390">
    <property type="entry name" value="WH_DNA-bd_sf"/>
</dbReference>
<accession>A0A844FI57</accession>
<dbReference type="InterPro" id="IPR046342">
    <property type="entry name" value="CBS_dom_sf"/>
</dbReference>
<dbReference type="Pfam" id="PF08279">
    <property type="entry name" value="HTH_11"/>
    <property type="match status" value="1"/>
</dbReference>
<dbReference type="AlphaFoldDB" id="A0A844FI57"/>
<dbReference type="SUPFAM" id="SSF46785">
    <property type="entry name" value="Winged helix' DNA-binding domain"/>
    <property type="match status" value="1"/>
</dbReference>
<sequence>MINIQLSERQEKIIDIVKNDQPITGETIAKHLKLTRATIRPDLAILTMSGILDARPKVGYFYTGKTALSFVSESIRKIKVSEIKSVPVAIDEETSIYDAIVTLFLEDVSTIFVTSNGYLTGVVSRKDFLKNAIGGIDLNKIPVGVIMTRMPNIVTITPDESVLNAAIKLIDHEVDSIPVVEEVKVDEEKKEYKIIGRLSKTNITRLFVELGESN</sequence>
<dbReference type="Pfam" id="PF00571">
    <property type="entry name" value="CBS"/>
    <property type="match status" value="2"/>
</dbReference>
<evidence type="ECO:0000313" key="5">
    <source>
        <dbReference type="Proteomes" id="UP000462760"/>
    </source>
</evidence>
<dbReference type="InterPro" id="IPR016842">
    <property type="entry name" value="UCP026546_HTH-CBS"/>
</dbReference>
<dbReference type="CDD" id="cd04617">
    <property type="entry name" value="CBS_pair_CcpN"/>
    <property type="match status" value="1"/>
</dbReference>
<proteinExistence type="predicted"/>
<evidence type="ECO:0000259" key="3">
    <source>
        <dbReference type="PROSITE" id="PS51371"/>
    </source>
</evidence>
<dbReference type="PROSITE" id="PS51371">
    <property type="entry name" value="CBS"/>
    <property type="match status" value="2"/>
</dbReference>
<dbReference type="EMBL" id="VULR01000009">
    <property type="protein sequence ID" value="MSS43650.1"/>
    <property type="molecule type" value="Genomic_DNA"/>
</dbReference>
<dbReference type="InterPro" id="IPR051257">
    <property type="entry name" value="Diverse_CBS-Domain"/>
</dbReference>
<dbReference type="Gene3D" id="3.10.580.10">
    <property type="entry name" value="CBS-domain"/>
    <property type="match status" value="1"/>
</dbReference>
<dbReference type="InterPro" id="IPR036388">
    <property type="entry name" value="WH-like_DNA-bd_sf"/>
</dbReference>
<gene>
    <name evidence="4" type="ORF">FYJ27_07910</name>
</gene>
<reference evidence="4 5" key="1">
    <citation type="submission" date="2019-08" db="EMBL/GenBank/DDBJ databases">
        <title>In-depth cultivation of the pig gut microbiome towards novel bacterial diversity and tailored functional studies.</title>
        <authorList>
            <person name="Wylensek D."/>
            <person name="Hitch T.C.A."/>
            <person name="Clavel T."/>
        </authorList>
    </citation>
    <scope>NUCLEOTIDE SEQUENCE [LARGE SCALE GENOMIC DNA]</scope>
    <source>
        <strain evidence="4 5">Med78-601-WT-4W-RMD-3</strain>
    </source>
</reference>
<dbReference type="PANTHER" id="PTHR43080:SF2">
    <property type="entry name" value="CBS DOMAIN-CONTAINING PROTEIN"/>
    <property type="match status" value="1"/>
</dbReference>
<name>A0A844FI57_9FIRM</name>
<feature type="domain" description="CBS" evidence="3">
    <location>
        <begin position="147"/>
        <end position="213"/>
    </location>
</feature>
<feature type="domain" description="CBS" evidence="3">
    <location>
        <begin position="83"/>
        <end position="138"/>
    </location>
</feature>
<evidence type="ECO:0000313" key="4">
    <source>
        <dbReference type="EMBL" id="MSS43650.1"/>
    </source>
</evidence>
<organism evidence="4 5">
    <name type="scientific">Anaerosalibacter bizertensis</name>
    <dbReference type="NCBI Taxonomy" id="932217"/>
    <lineage>
        <taxon>Bacteria</taxon>
        <taxon>Bacillati</taxon>
        <taxon>Bacillota</taxon>
        <taxon>Tissierellia</taxon>
        <taxon>Tissierellales</taxon>
        <taxon>Sporanaerobacteraceae</taxon>
        <taxon>Anaerosalibacter</taxon>
    </lineage>
</organism>
<protein>
    <submittedName>
        <fullName evidence="4">Helix-turn-helix transcriptional regulator</fullName>
    </submittedName>
</protein>
<keyword evidence="1 2" id="KW-0129">CBS domain</keyword>
<dbReference type="PANTHER" id="PTHR43080">
    <property type="entry name" value="CBS DOMAIN-CONTAINING PROTEIN CBSX3, MITOCHONDRIAL"/>
    <property type="match status" value="1"/>
</dbReference>
<dbReference type="SUPFAM" id="SSF54631">
    <property type="entry name" value="CBS-domain pair"/>
    <property type="match status" value="1"/>
</dbReference>
<dbReference type="Proteomes" id="UP000462760">
    <property type="component" value="Unassembled WGS sequence"/>
</dbReference>
<dbReference type="InterPro" id="IPR013196">
    <property type="entry name" value="HTH_11"/>
</dbReference>
<evidence type="ECO:0000256" key="1">
    <source>
        <dbReference type="ARBA" id="ARBA00023122"/>
    </source>
</evidence>
<dbReference type="SMART" id="SM00116">
    <property type="entry name" value="CBS"/>
    <property type="match status" value="2"/>
</dbReference>
<dbReference type="PIRSF" id="PIRSF026546">
    <property type="entry name" value="UCP026546_CBS_YqzB"/>
    <property type="match status" value="1"/>
</dbReference>
<dbReference type="Gene3D" id="1.10.10.10">
    <property type="entry name" value="Winged helix-like DNA-binding domain superfamily/Winged helix DNA-binding domain"/>
    <property type="match status" value="1"/>
</dbReference>
<dbReference type="InterPro" id="IPR000644">
    <property type="entry name" value="CBS_dom"/>
</dbReference>